<dbReference type="RefSeq" id="WP_282584616.1">
    <property type="nucleotide sequence ID" value="NZ_JAMOIM010000005.1"/>
</dbReference>
<keyword evidence="2" id="KW-1185">Reference proteome</keyword>
<sequence length="47" mass="5289">MNGFLRFMVFRRTAECGVPQELLGSGTADNQRAAMLSAQQMAHQFDR</sequence>
<proteinExistence type="predicted"/>
<organism evidence="1 2">
    <name type="scientific">Lichenifustis flavocetrariae</name>
    <dbReference type="NCBI Taxonomy" id="2949735"/>
    <lineage>
        <taxon>Bacteria</taxon>
        <taxon>Pseudomonadati</taxon>
        <taxon>Pseudomonadota</taxon>
        <taxon>Alphaproteobacteria</taxon>
        <taxon>Hyphomicrobiales</taxon>
        <taxon>Lichenihabitantaceae</taxon>
        <taxon>Lichenifustis</taxon>
    </lineage>
</organism>
<evidence type="ECO:0000313" key="1">
    <source>
        <dbReference type="EMBL" id="MCW6508247.1"/>
    </source>
</evidence>
<protein>
    <submittedName>
        <fullName evidence="1">Uncharacterized protein</fullName>
    </submittedName>
</protein>
<reference evidence="1" key="1">
    <citation type="submission" date="2022-05" db="EMBL/GenBank/DDBJ databases">
        <authorList>
            <person name="Pankratov T."/>
        </authorList>
    </citation>
    <scope>NUCLEOTIDE SEQUENCE</scope>
    <source>
        <strain evidence="1">BP6-180914</strain>
    </source>
</reference>
<gene>
    <name evidence="1" type="ORF">M8523_09455</name>
</gene>
<accession>A0AA41Z2T2</accession>
<dbReference type="EMBL" id="JAMOIM010000005">
    <property type="protein sequence ID" value="MCW6508247.1"/>
    <property type="molecule type" value="Genomic_DNA"/>
</dbReference>
<evidence type="ECO:0000313" key="2">
    <source>
        <dbReference type="Proteomes" id="UP001165667"/>
    </source>
</evidence>
<comment type="caution">
    <text evidence="1">The sequence shown here is derived from an EMBL/GenBank/DDBJ whole genome shotgun (WGS) entry which is preliminary data.</text>
</comment>
<dbReference type="AlphaFoldDB" id="A0AA41Z2T2"/>
<dbReference type="Proteomes" id="UP001165667">
    <property type="component" value="Unassembled WGS sequence"/>
</dbReference>
<name>A0AA41Z2T2_9HYPH</name>